<accession>A0A0G4MFD4</accession>
<dbReference type="Proteomes" id="UP000044602">
    <property type="component" value="Unassembled WGS sequence"/>
</dbReference>
<sequence>PPLRHLLARHLRVARARVAPLARPARRLGARLALHLCDGLSARHRLRHVRDGRRLRLRLPARLPHCGDGHRRRQPDGLLHVAHRLQRLRPPPRRRRPALRRPRPRPPQRRPRHADGRALLPAALQRVQRLPRHRARRAARRLRRRHGPR</sequence>
<dbReference type="EMBL" id="CVQH01022364">
    <property type="protein sequence ID" value="CRK32914.1"/>
    <property type="molecule type" value="Genomic_DNA"/>
</dbReference>
<gene>
    <name evidence="2" type="ORF">BN1708_019146</name>
</gene>
<feature type="region of interest" description="Disordered" evidence="1">
    <location>
        <begin position="63"/>
        <end position="149"/>
    </location>
</feature>
<dbReference type="AlphaFoldDB" id="A0A0G4MFD4"/>
<evidence type="ECO:0000313" key="2">
    <source>
        <dbReference type="EMBL" id="CRK32914.1"/>
    </source>
</evidence>
<feature type="non-terminal residue" evidence="2">
    <location>
        <position position="1"/>
    </location>
</feature>
<feature type="non-terminal residue" evidence="2">
    <location>
        <position position="149"/>
    </location>
</feature>
<proteinExistence type="predicted"/>
<evidence type="ECO:0000256" key="1">
    <source>
        <dbReference type="SAM" id="MobiDB-lite"/>
    </source>
</evidence>
<keyword evidence="3" id="KW-1185">Reference proteome</keyword>
<name>A0A0G4MFD4_VERLO</name>
<evidence type="ECO:0000313" key="3">
    <source>
        <dbReference type="Proteomes" id="UP000044602"/>
    </source>
</evidence>
<feature type="compositionally biased region" description="Basic residues" evidence="1">
    <location>
        <begin position="129"/>
        <end position="149"/>
    </location>
</feature>
<organism evidence="2 3">
    <name type="scientific">Verticillium longisporum</name>
    <name type="common">Verticillium dahliae var. longisporum</name>
    <dbReference type="NCBI Taxonomy" id="100787"/>
    <lineage>
        <taxon>Eukaryota</taxon>
        <taxon>Fungi</taxon>
        <taxon>Dikarya</taxon>
        <taxon>Ascomycota</taxon>
        <taxon>Pezizomycotina</taxon>
        <taxon>Sordariomycetes</taxon>
        <taxon>Hypocreomycetidae</taxon>
        <taxon>Glomerellales</taxon>
        <taxon>Plectosphaerellaceae</taxon>
        <taxon>Verticillium</taxon>
    </lineage>
</organism>
<protein>
    <submittedName>
        <fullName evidence="2">Uncharacterized protein</fullName>
    </submittedName>
</protein>
<feature type="compositionally biased region" description="Basic residues" evidence="1">
    <location>
        <begin position="81"/>
        <end position="112"/>
    </location>
</feature>
<reference evidence="2 3" key="1">
    <citation type="submission" date="2015-05" db="EMBL/GenBank/DDBJ databases">
        <authorList>
            <person name="Wang D.B."/>
            <person name="Wang M."/>
        </authorList>
    </citation>
    <scope>NUCLEOTIDE SEQUENCE [LARGE SCALE GENOMIC DNA]</scope>
    <source>
        <strain evidence="2">VL1</strain>
    </source>
</reference>